<name>A0A916RCK3_9HYPH</name>
<comment type="caution">
    <text evidence="1">The sequence shown here is derived from an EMBL/GenBank/DDBJ whole genome shotgun (WGS) entry which is preliminary data.</text>
</comment>
<evidence type="ECO:0000313" key="1">
    <source>
        <dbReference type="EMBL" id="GGA51001.1"/>
    </source>
</evidence>
<keyword evidence="2" id="KW-1185">Reference proteome</keyword>
<dbReference type="EMBL" id="BMIF01000001">
    <property type="protein sequence ID" value="GGA51001.1"/>
    <property type="molecule type" value="Genomic_DNA"/>
</dbReference>
<proteinExistence type="predicted"/>
<reference evidence="1" key="1">
    <citation type="journal article" date="2014" name="Int. J. Syst. Evol. Microbiol.">
        <title>Complete genome sequence of Corynebacterium casei LMG S-19264T (=DSM 44701T), isolated from a smear-ripened cheese.</title>
        <authorList>
            <consortium name="US DOE Joint Genome Institute (JGI-PGF)"/>
            <person name="Walter F."/>
            <person name="Albersmeier A."/>
            <person name="Kalinowski J."/>
            <person name="Ruckert C."/>
        </authorList>
    </citation>
    <scope>NUCLEOTIDE SEQUENCE</scope>
    <source>
        <strain evidence="1">CGMCC 1.15320</strain>
    </source>
</reference>
<dbReference type="AlphaFoldDB" id="A0A916RCK3"/>
<sequence length="72" mass="7546">MLVSNPVGGGKMRVLIAVDLSLQEAAALKRYGDKNGLPSLELAAAHILQEHIKGSQNIILKALKNVEIAGSA</sequence>
<evidence type="ECO:0000313" key="2">
    <source>
        <dbReference type="Proteomes" id="UP000636264"/>
    </source>
</evidence>
<organism evidence="1 2">
    <name type="scientific">Nitratireductor aestuarii</name>
    <dbReference type="NCBI Taxonomy" id="1735103"/>
    <lineage>
        <taxon>Bacteria</taxon>
        <taxon>Pseudomonadati</taxon>
        <taxon>Pseudomonadota</taxon>
        <taxon>Alphaproteobacteria</taxon>
        <taxon>Hyphomicrobiales</taxon>
        <taxon>Phyllobacteriaceae</taxon>
        <taxon>Nitratireductor</taxon>
    </lineage>
</organism>
<gene>
    <name evidence="1" type="ORF">GCM10011385_00310</name>
</gene>
<accession>A0A916RCK3</accession>
<reference evidence="1" key="2">
    <citation type="submission" date="2020-09" db="EMBL/GenBank/DDBJ databases">
        <authorList>
            <person name="Sun Q."/>
            <person name="Zhou Y."/>
        </authorList>
    </citation>
    <scope>NUCLEOTIDE SEQUENCE</scope>
    <source>
        <strain evidence="1">CGMCC 1.15320</strain>
    </source>
</reference>
<dbReference type="Proteomes" id="UP000636264">
    <property type="component" value="Unassembled WGS sequence"/>
</dbReference>
<protein>
    <submittedName>
        <fullName evidence="1">Uncharacterized protein</fullName>
    </submittedName>
</protein>